<comment type="caution">
    <text evidence="8">The sequence shown here is derived from an EMBL/GenBank/DDBJ whole genome shotgun (WGS) entry which is preliminary data.</text>
</comment>
<evidence type="ECO:0000256" key="5">
    <source>
        <dbReference type="ARBA" id="ARBA00023237"/>
    </source>
</evidence>
<protein>
    <submittedName>
        <fullName evidence="8">RagB/SusD family nutrient uptake outer membrane protein</fullName>
    </submittedName>
</protein>
<reference evidence="8 9" key="1">
    <citation type="submission" date="2019-11" db="EMBL/GenBank/DDBJ databases">
        <title>Pedobacter petrophilus genome.</title>
        <authorList>
            <person name="Feldbauer M.J."/>
            <person name="Newman J.D."/>
        </authorList>
    </citation>
    <scope>NUCLEOTIDE SEQUENCE [LARGE SCALE GENOMIC DNA]</scope>
    <source>
        <strain evidence="8 9">LMG 29686</strain>
    </source>
</reference>
<dbReference type="Proteomes" id="UP000487757">
    <property type="component" value="Unassembled WGS sequence"/>
</dbReference>
<evidence type="ECO:0000256" key="1">
    <source>
        <dbReference type="ARBA" id="ARBA00004442"/>
    </source>
</evidence>
<keyword evidence="9" id="KW-1185">Reference proteome</keyword>
<feature type="domain" description="SusD-like N-terminal" evidence="7">
    <location>
        <begin position="57"/>
        <end position="229"/>
    </location>
</feature>
<dbReference type="InterPro" id="IPR011990">
    <property type="entry name" value="TPR-like_helical_dom_sf"/>
</dbReference>
<gene>
    <name evidence="8" type="ORF">GJU39_06605</name>
</gene>
<keyword evidence="5" id="KW-0998">Cell outer membrane</keyword>
<name>A0A7K0FW55_9SPHI</name>
<evidence type="ECO:0000259" key="7">
    <source>
        <dbReference type="Pfam" id="PF14322"/>
    </source>
</evidence>
<sequence>MTMNNKFFTIALIAVMVFTSTSCKKLLNIDPPSNERPSSVVFGSSETAMAALSGAYSGMTQSQTYSLNLTLINALAADEMVSLSGATRYNVLQNNTYEAQTSSLISDIWADSYTSIYQFNSIIAGLNNNTVVPQTLAKQITGEALAMRAYCYMQLANLFGDVPLVLSTDITETALLPKTPFAAVYAQIILDLRAAKANLAEAYVTNGLSGSRLQVNKSAASALLAKAYLQVGNWQNAVTNASEVIDRTDLYTLLPGNQLGNVFLVNSREAILQLGSALSATSGYTNEGQEFVSSPSSFSVRFSLTPALLRAFEPGDLRRTAWIKEVTLNGVTAQQPFKYQNYNFDSATQSTRTEAPTVLRLAEMYLLRAEANVALGNNANAIADLNTIRLRAGISPLPAGSDLADAVVKERRIEFFCERGDRWLSLRRSRTIDAVMALAKPGTWRSFAQLYPIPQTAIDANPNLTQNQGYR</sequence>
<evidence type="ECO:0000313" key="9">
    <source>
        <dbReference type="Proteomes" id="UP000487757"/>
    </source>
</evidence>
<dbReference type="InterPro" id="IPR033985">
    <property type="entry name" value="SusD-like_N"/>
</dbReference>
<dbReference type="SUPFAM" id="SSF48452">
    <property type="entry name" value="TPR-like"/>
    <property type="match status" value="1"/>
</dbReference>
<evidence type="ECO:0000313" key="8">
    <source>
        <dbReference type="EMBL" id="MRX75755.1"/>
    </source>
</evidence>
<evidence type="ECO:0000256" key="4">
    <source>
        <dbReference type="ARBA" id="ARBA00023136"/>
    </source>
</evidence>
<proteinExistence type="inferred from homology"/>
<keyword evidence="4" id="KW-0472">Membrane</keyword>
<dbReference type="PROSITE" id="PS51257">
    <property type="entry name" value="PROKAR_LIPOPROTEIN"/>
    <property type="match status" value="1"/>
</dbReference>
<dbReference type="OrthoDB" id="621570at2"/>
<dbReference type="Pfam" id="PF07980">
    <property type="entry name" value="SusD_RagB"/>
    <property type="match status" value="1"/>
</dbReference>
<dbReference type="EMBL" id="WKKH01000007">
    <property type="protein sequence ID" value="MRX75755.1"/>
    <property type="molecule type" value="Genomic_DNA"/>
</dbReference>
<comment type="subcellular location">
    <subcellularLocation>
        <location evidence="1">Cell outer membrane</location>
    </subcellularLocation>
</comment>
<dbReference type="InterPro" id="IPR012944">
    <property type="entry name" value="SusD_RagB_dom"/>
</dbReference>
<feature type="domain" description="RagB/SusD" evidence="6">
    <location>
        <begin position="337"/>
        <end position="470"/>
    </location>
</feature>
<comment type="similarity">
    <text evidence="2">Belongs to the SusD family.</text>
</comment>
<organism evidence="8 9">
    <name type="scientific">Pedobacter petrophilus</name>
    <dbReference type="NCBI Taxonomy" id="1908241"/>
    <lineage>
        <taxon>Bacteria</taxon>
        <taxon>Pseudomonadati</taxon>
        <taxon>Bacteroidota</taxon>
        <taxon>Sphingobacteriia</taxon>
        <taxon>Sphingobacteriales</taxon>
        <taxon>Sphingobacteriaceae</taxon>
        <taxon>Pedobacter</taxon>
    </lineage>
</organism>
<dbReference type="AlphaFoldDB" id="A0A7K0FW55"/>
<evidence type="ECO:0000259" key="6">
    <source>
        <dbReference type="Pfam" id="PF07980"/>
    </source>
</evidence>
<evidence type="ECO:0000256" key="2">
    <source>
        <dbReference type="ARBA" id="ARBA00006275"/>
    </source>
</evidence>
<evidence type="ECO:0000256" key="3">
    <source>
        <dbReference type="ARBA" id="ARBA00022729"/>
    </source>
</evidence>
<accession>A0A7K0FW55</accession>
<keyword evidence="3" id="KW-0732">Signal</keyword>
<dbReference type="GO" id="GO:0009279">
    <property type="term" value="C:cell outer membrane"/>
    <property type="evidence" value="ECO:0007669"/>
    <property type="project" value="UniProtKB-SubCell"/>
</dbReference>
<dbReference type="Pfam" id="PF14322">
    <property type="entry name" value="SusD-like_3"/>
    <property type="match status" value="1"/>
</dbReference>
<dbReference type="Gene3D" id="1.25.40.390">
    <property type="match status" value="1"/>
</dbReference>